<proteinExistence type="inferred from homology"/>
<keyword evidence="3 7" id="KW-0699">rRNA-binding</keyword>
<evidence type="ECO:0000313" key="10">
    <source>
        <dbReference type="EMBL" id="GAV21754.1"/>
    </source>
</evidence>
<dbReference type="Pfam" id="PF00177">
    <property type="entry name" value="Ribosomal_S7"/>
    <property type="match status" value="1"/>
</dbReference>
<evidence type="ECO:0000256" key="2">
    <source>
        <dbReference type="ARBA" id="ARBA00022555"/>
    </source>
</evidence>
<dbReference type="STRING" id="870242.cpu_02640"/>
<dbReference type="PIRSF" id="PIRSF002122">
    <property type="entry name" value="RPS7p_RPS7a_RPS5e_RPS7o"/>
    <property type="match status" value="1"/>
</dbReference>
<evidence type="ECO:0000256" key="4">
    <source>
        <dbReference type="ARBA" id="ARBA00022884"/>
    </source>
</evidence>
<dbReference type="OrthoDB" id="9807653at2"/>
<dbReference type="InterPro" id="IPR005717">
    <property type="entry name" value="Ribosomal_uS7_bac/org-type"/>
</dbReference>
<feature type="domain" description="Small ribosomal subunit protein uS7" evidence="9">
    <location>
        <begin position="2"/>
        <end position="149"/>
    </location>
</feature>
<dbReference type="PROSITE" id="PS00052">
    <property type="entry name" value="RIBOSOMAL_S7"/>
    <property type="match status" value="1"/>
</dbReference>
<evidence type="ECO:0000256" key="3">
    <source>
        <dbReference type="ARBA" id="ARBA00022730"/>
    </source>
</evidence>
<gene>
    <name evidence="7" type="primary">rpsG</name>
    <name evidence="10" type="ORF">cpu_02640</name>
</gene>
<dbReference type="InterPro" id="IPR023798">
    <property type="entry name" value="Ribosomal_uS7_dom"/>
</dbReference>
<keyword evidence="4 7" id="KW-0694">RNA-binding</keyword>
<evidence type="ECO:0000313" key="11">
    <source>
        <dbReference type="Proteomes" id="UP000187485"/>
    </source>
</evidence>
<dbReference type="CDD" id="cd14869">
    <property type="entry name" value="uS7_Bacteria"/>
    <property type="match status" value="1"/>
</dbReference>
<evidence type="ECO:0000256" key="8">
    <source>
        <dbReference type="RuleBase" id="RU003619"/>
    </source>
</evidence>
<accession>A0A1L8CSB9</accession>
<dbReference type="NCBIfam" id="TIGR01029">
    <property type="entry name" value="rpsG_bact"/>
    <property type="match status" value="1"/>
</dbReference>
<dbReference type="GO" id="GO:0006412">
    <property type="term" value="P:translation"/>
    <property type="evidence" value="ECO:0007669"/>
    <property type="project" value="UniProtKB-UniRule"/>
</dbReference>
<dbReference type="RefSeq" id="WP_075858209.1">
    <property type="nucleotide sequence ID" value="NZ_BDJK01000005.1"/>
</dbReference>
<keyword evidence="11" id="KW-1185">Reference proteome</keyword>
<dbReference type="InterPro" id="IPR000235">
    <property type="entry name" value="Ribosomal_uS7"/>
</dbReference>
<evidence type="ECO:0000256" key="5">
    <source>
        <dbReference type="ARBA" id="ARBA00022980"/>
    </source>
</evidence>
<dbReference type="GO" id="GO:0019843">
    <property type="term" value="F:rRNA binding"/>
    <property type="evidence" value="ECO:0007669"/>
    <property type="project" value="UniProtKB-UniRule"/>
</dbReference>
<dbReference type="InterPro" id="IPR036823">
    <property type="entry name" value="Ribosomal_uS7_dom_sf"/>
</dbReference>
<dbReference type="PANTHER" id="PTHR11205">
    <property type="entry name" value="RIBOSOMAL PROTEIN S7"/>
    <property type="match status" value="1"/>
</dbReference>
<reference evidence="11" key="1">
    <citation type="submission" date="2016-12" db="EMBL/GenBank/DDBJ databases">
        <title>Draft Genome Sequences od Carboxydothermus pertinax and islandicus, Hydrogenogenic Carboxydotrophic Bacteria.</title>
        <authorList>
            <person name="Fukuyama Y."/>
            <person name="Ohmae K."/>
            <person name="Yoneda Y."/>
            <person name="Yoshida T."/>
            <person name="Sako Y."/>
        </authorList>
    </citation>
    <scope>NUCLEOTIDE SEQUENCE [LARGE SCALE GENOMIC DNA]</scope>
    <source>
        <strain evidence="11">Ug1</strain>
    </source>
</reference>
<sequence>MPRRGPVPKRDVLPDPVYGSKLVTKLINKTMVDGKKSLAEKICYRAFEIIREKTGKDPLEVFEEAMKNVMPVVEVRPRRVGGANYQVPMEVRPERRQSLALRWIVNYARERSGRSMEEKLAAEIMDAANGVGAAVKKKEDTHKMAEANKAFAHYRW</sequence>
<dbReference type="Proteomes" id="UP000187485">
    <property type="component" value="Unassembled WGS sequence"/>
</dbReference>
<comment type="subunit">
    <text evidence="7">Part of the 30S ribosomal subunit. Contacts proteins S9 and S11.</text>
</comment>
<keyword evidence="2 7" id="KW-0820">tRNA-binding</keyword>
<dbReference type="GO" id="GO:0003735">
    <property type="term" value="F:structural constituent of ribosome"/>
    <property type="evidence" value="ECO:0007669"/>
    <property type="project" value="InterPro"/>
</dbReference>
<evidence type="ECO:0000256" key="1">
    <source>
        <dbReference type="ARBA" id="ARBA00007151"/>
    </source>
</evidence>
<keyword evidence="6 7" id="KW-0687">Ribonucleoprotein</keyword>
<dbReference type="AlphaFoldDB" id="A0A1L8CSB9"/>
<comment type="similarity">
    <text evidence="1 7 8">Belongs to the universal ribosomal protein uS7 family.</text>
</comment>
<protein>
    <recommendedName>
        <fullName evidence="7">Small ribosomal subunit protein uS7</fullName>
    </recommendedName>
</protein>
<dbReference type="GO" id="GO:0015935">
    <property type="term" value="C:small ribosomal subunit"/>
    <property type="evidence" value="ECO:0007669"/>
    <property type="project" value="InterPro"/>
</dbReference>
<evidence type="ECO:0000256" key="6">
    <source>
        <dbReference type="ARBA" id="ARBA00023274"/>
    </source>
</evidence>
<organism evidence="10 11">
    <name type="scientific">Carboxydothermus pertinax</name>
    <dbReference type="NCBI Taxonomy" id="870242"/>
    <lineage>
        <taxon>Bacteria</taxon>
        <taxon>Bacillati</taxon>
        <taxon>Bacillota</taxon>
        <taxon>Clostridia</taxon>
        <taxon>Thermoanaerobacterales</taxon>
        <taxon>Thermoanaerobacteraceae</taxon>
        <taxon>Carboxydothermus</taxon>
    </lineage>
</organism>
<evidence type="ECO:0000256" key="7">
    <source>
        <dbReference type="HAMAP-Rule" id="MF_00480"/>
    </source>
</evidence>
<dbReference type="Gene3D" id="1.10.455.10">
    <property type="entry name" value="Ribosomal protein S7 domain"/>
    <property type="match status" value="1"/>
</dbReference>
<dbReference type="InterPro" id="IPR020606">
    <property type="entry name" value="Ribosomal_uS7_CS"/>
</dbReference>
<dbReference type="EMBL" id="BDJK01000005">
    <property type="protein sequence ID" value="GAV21754.1"/>
    <property type="molecule type" value="Genomic_DNA"/>
</dbReference>
<comment type="function">
    <text evidence="7">One of the primary rRNA binding proteins, it binds directly to 16S rRNA where it nucleates assembly of the head domain of the 30S subunit. Is located at the subunit interface close to the decoding center, probably blocks exit of the E-site tRNA.</text>
</comment>
<dbReference type="SUPFAM" id="SSF47973">
    <property type="entry name" value="Ribosomal protein S7"/>
    <property type="match status" value="1"/>
</dbReference>
<name>A0A1L8CSB9_9THEO</name>
<dbReference type="HAMAP" id="MF_00480_B">
    <property type="entry name" value="Ribosomal_uS7_B"/>
    <property type="match status" value="1"/>
</dbReference>
<dbReference type="GO" id="GO:0000049">
    <property type="term" value="F:tRNA binding"/>
    <property type="evidence" value="ECO:0007669"/>
    <property type="project" value="UniProtKB-UniRule"/>
</dbReference>
<keyword evidence="5 7" id="KW-0689">Ribosomal protein</keyword>
<evidence type="ECO:0000259" key="9">
    <source>
        <dbReference type="Pfam" id="PF00177"/>
    </source>
</evidence>
<dbReference type="FunFam" id="1.10.455.10:FF:000001">
    <property type="entry name" value="30S ribosomal protein S7"/>
    <property type="match status" value="1"/>
</dbReference>
<comment type="caution">
    <text evidence="10">The sequence shown here is derived from an EMBL/GenBank/DDBJ whole genome shotgun (WGS) entry which is preliminary data.</text>
</comment>